<gene>
    <name evidence="2" type="ORF">DI586_10600</name>
</gene>
<evidence type="ECO:0000256" key="1">
    <source>
        <dbReference type="SAM" id="SignalP"/>
    </source>
</evidence>
<sequence length="248" mass="28738">MIRIFIFSLAVFCLTFTSAKAQSVSGQLLYSPTTPEYLAKSYWLLNGLDVEKIENIDQYLMITECDLYKQYYSNDIEWSKIREATKGYINLNKPNFPRRFEFIQPLYLGRYDTSSKEFEIMKNSQINGILQMYVSGNQALHYECINSGAFKPSLFPINASLKLSRPLTYMSVHTTTDSAREYLKYIDENSAVTDFGRLAYIRYRFKVEQSLTPISNEDGIFANFFGSLESVSVFGDRSMFIKLEEVKF</sequence>
<dbReference type="InterPro" id="IPR032325">
    <property type="entry name" value="DUF4852"/>
</dbReference>
<organism evidence="2 3">
    <name type="scientific">Micavibrio aeruginosavorus</name>
    <dbReference type="NCBI Taxonomy" id="349221"/>
    <lineage>
        <taxon>Bacteria</taxon>
        <taxon>Pseudomonadati</taxon>
        <taxon>Bdellovibrionota</taxon>
        <taxon>Bdellovibrionia</taxon>
        <taxon>Bdellovibrionales</taxon>
        <taxon>Pseudobdellovibrionaceae</taxon>
        <taxon>Micavibrio</taxon>
    </lineage>
</organism>
<keyword evidence="1" id="KW-0732">Signal</keyword>
<dbReference type="AlphaFoldDB" id="A0A2W5FEN0"/>
<feature type="chain" id="PRO_5016039008" description="DUF4852 domain-containing protein" evidence="1">
    <location>
        <begin position="22"/>
        <end position="248"/>
    </location>
</feature>
<evidence type="ECO:0000313" key="2">
    <source>
        <dbReference type="EMBL" id="PZP53838.1"/>
    </source>
</evidence>
<protein>
    <recommendedName>
        <fullName evidence="4">DUF4852 domain-containing protein</fullName>
    </recommendedName>
</protein>
<dbReference type="Pfam" id="PF16144">
    <property type="entry name" value="DUF4852"/>
    <property type="match status" value="1"/>
</dbReference>
<comment type="caution">
    <text evidence="2">The sequence shown here is derived from an EMBL/GenBank/DDBJ whole genome shotgun (WGS) entry which is preliminary data.</text>
</comment>
<evidence type="ECO:0000313" key="3">
    <source>
        <dbReference type="Proteomes" id="UP000249739"/>
    </source>
</evidence>
<evidence type="ECO:0008006" key="4">
    <source>
        <dbReference type="Google" id="ProtNLM"/>
    </source>
</evidence>
<dbReference type="EMBL" id="QFOT01000162">
    <property type="protein sequence ID" value="PZP53838.1"/>
    <property type="molecule type" value="Genomic_DNA"/>
</dbReference>
<proteinExistence type="predicted"/>
<name>A0A2W5FEN0_9BACT</name>
<reference evidence="2 3" key="1">
    <citation type="submission" date="2017-08" db="EMBL/GenBank/DDBJ databases">
        <title>Infants hospitalized years apart are colonized by the same room-sourced microbial strains.</title>
        <authorList>
            <person name="Brooks B."/>
            <person name="Olm M.R."/>
            <person name="Firek B.A."/>
            <person name="Baker R."/>
            <person name="Thomas B.C."/>
            <person name="Morowitz M.J."/>
            <person name="Banfield J.F."/>
        </authorList>
    </citation>
    <scope>NUCLEOTIDE SEQUENCE [LARGE SCALE GENOMIC DNA]</scope>
    <source>
        <strain evidence="2">S2_006_000_R2_64</strain>
    </source>
</reference>
<dbReference type="Proteomes" id="UP000249739">
    <property type="component" value="Unassembled WGS sequence"/>
</dbReference>
<accession>A0A2W5FEN0</accession>
<feature type="signal peptide" evidence="1">
    <location>
        <begin position="1"/>
        <end position="21"/>
    </location>
</feature>